<reference evidence="8 9" key="1">
    <citation type="submission" date="2019-07" db="EMBL/GenBank/DDBJ databases">
        <title>Thalassofilum flectens gen. nov., sp. nov., a novel moderate thermophilic anaerobe from a shallow sea hot spring in Kunashir Island (Russia), representing a new family in the order Bacteroidales, and proposal of Thalassofilacea fam. nov.</title>
        <authorList>
            <person name="Kochetkova T.V."/>
            <person name="Podosokorskaya O.A."/>
            <person name="Novikov A."/>
            <person name="Elcheninov A.G."/>
            <person name="Toshchakov S.V."/>
            <person name="Kublanov I.V."/>
        </authorList>
    </citation>
    <scope>NUCLEOTIDE SEQUENCE [LARGE SCALE GENOMIC DNA]</scope>
    <source>
        <strain evidence="8 9">38-H</strain>
    </source>
</reference>
<evidence type="ECO:0000313" key="8">
    <source>
        <dbReference type="EMBL" id="QKG79789.1"/>
    </source>
</evidence>
<dbReference type="SUPFAM" id="SSF54534">
    <property type="entry name" value="FKBP-like"/>
    <property type="match status" value="1"/>
</dbReference>
<evidence type="ECO:0000256" key="2">
    <source>
        <dbReference type="ARBA" id="ARBA00006577"/>
    </source>
</evidence>
<dbReference type="InterPro" id="IPR001179">
    <property type="entry name" value="PPIase_FKBP_dom"/>
</dbReference>
<sequence>MNRLVTIALLASLISCTHNQQTKKLPVPKSEVKRKLLGINQKLVDKDKEEILAYISRQKLTMVQSQSGLFYYIFGKAKGPKPKAGNVVVYHYRISLLDGTECYKSEPNKPESFVVGHGGVETGLEEAIKLMHKGQNAILILPPHLAHGLIGDLDRIPPRSSIIYEVSLIDVLK</sequence>
<dbReference type="PANTHER" id="PTHR43811">
    <property type="entry name" value="FKBP-TYPE PEPTIDYL-PROLYL CIS-TRANS ISOMERASE FKPA"/>
    <property type="match status" value="1"/>
</dbReference>
<evidence type="ECO:0000259" key="7">
    <source>
        <dbReference type="PROSITE" id="PS50059"/>
    </source>
</evidence>
<evidence type="ECO:0000256" key="4">
    <source>
        <dbReference type="ARBA" id="ARBA00023235"/>
    </source>
</evidence>
<dbReference type="RefSeq" id="WP_173073896.1">
    <property type="nucleotide sequence ID" value="NZ_CP041345.1"/>
</dbReference>
<name>A0A7D3Y462_9BACT</name>
<dbReference type="AlphaFoldDB" id="A0A7D3Y462"/>
<feature type="domain" description="PPIase FKBP-type" evidence="7">
    <location>
        <begin position="85"/>
        <end position="172"/>
    </location>
</feature>
<evidence type="ECO:0000256" key="5">
    <source>
        <dbReference type="PROSITE-ProRule" id="PRU00277"/>
    </source>
</evidence>
<dbReference type="EC" id="5.2.1.8" evidence="6"/>
<dbReference type="PROSITE" id="PS51257">
    <property type="entry name" value="PROKAR_LIPOPROTEIN"/>
    <property type="match status" value="1"/>
</dbReference>
<protein>
    <recommendedName>
        <fullName evidence="6">Peptidyl-prolyl cis-trans isomerase</fullName>
        <ecNumber evidence="6">5.2.1.8</ecNumber>
    </recommendedName>
</protein>
<proteinExistence type="inferred from homology"/>
<keyword evidence="4 5" id="KW-0413">Isomerase</keyword>
<organism evidence="8 9">
    <name type="scientific">Tenuifilum thalassicum</name>
    <dbReference type="NCBI Taxonomy" id="2590900"/>
    <lineage>
        <taxon>Bacteria</taxon>
        <taxon>Pseudomonadati</taxon>
        <taxon>Bacteroidota</taxon>
        <taxon>Bacteroidia</taxon>
        <taxon>Bacteroidales</taxon>
        <taxon>Tenuifilaceae</taxon>
        <taxon>Tenuifilum</taxon>
    </lineage>
</organism>
<evidence type="ECO:0000256" key="6">
    <source>
        <dbReference type="RuleBase" id="RU003915"/>
    </source>
</evidence>
<keyword evidence="3 5" id="KW-0697">Rotamase</keyword>
<dbReference type="Pfam" id="PF00254">
    <property type="entry name" value="FKBP_C"/>
    <property type="match status" value="1"/>
</dbReference>
<evidence type="ECO:0000256" key="1">
    <source>
        <dbReference type="ARBA" id="ARBA00000971"/>
    </source>
</evidence>
<gene>
    <name evidence="8" type="ORF">FHG85_05775</name>
</gene>
<keyword evidence="9" id="KW-1185">Reference proteome</keyword>
<dbReference type="Gene3D" id="3.10.50.40">
    <property type="match status" value="1"/>
</dbReference>
<comment type="catalytic activity">
    <reaction evidence="1 5 6">
        <text>[protein]-peptidylproline (omega=180) = [protein]-peptidylproline (omega=0)</text>
        <dbReference type="Rhea" id="RHEA:16237"/>
        <dbReference type="Rhea" id="RHEA-COMP:10747"/>
        <dbReference type="Rhea" id="RHEA-COMP:10748"/>
        <dbReference type="ChEBI" id="CHEBI:83833"/>
        <dbReference type="ChEBI" id="CHEBI:83834"/>
        <dbReference type="EC" id="5.2.1.8"/>
    </reaction>
</comment>
<dbReference type="PANTHER" id="PTHR43811:SF19">
    <property type="entry name" value="39 KDA FK506-BINDING NUCLEAR PROTEIN"/>
    <property type="match status" value="1"/>
</dbReference>
<dbReference type="KEGG" id="ttz:FHG85_05775"/>
<accession>A0A7D3Y462</accession>
<evidence type="ECO:0000256" key="3">
    <source>
        <dbReference type="ARBA" id="ARBA00023110"/>
    </source>
</evidence>
<comment type="similarity">
    <text evidence="2 6">Belongs to the FKBP-type PPIase family.</text>
</comment>
<dbReference type="Proteomes" id="UP000500961">
    <property type="component" value="Chromosome"/>
</dbReference>
<dbReference type="PROSITE" id="PS50059">
    <property type="entry name" value="FKBP_PPIASE"/>
    <property type="match status" value="1"/>
</dbReference>
<dbReference type="InterPro" id="IPR046357">
    <property type="entry name" value="PPIase_dom_sf"/>
</dbReference>
<evidence type="ECO:0000313" key="9">
    <source>
        <dbReference type="Proteomes" id="UP000500961"/>
    </source>
</evidence>
<dbReference type="GO" id="GO:0003755">
    <property type="term" value="F:peptidyl-prolyl cis-trans isomerase activity"/>
    <property type="evidence" value="ECO:0007669"/>
    <property type="project" value="UniProtKB-UniRule"/>
</dbReference>
<dbReference type="EMBL" id="CP041345">
    <property type="protein sequence ID" value="QKG79789.1"/>
    <property type="molecule type" value="Genomic_DNA"/>
</dbReference>